<comment type="caution">
    <text evidence="1">The sequence shown here is derived from an EMBL/GenBank/DDBJ whole genome shotgun (WGS) entry which is preliminary data.</text>
</comment>
<reference evidence="1" key="1">
    <citation type="submission" date="2022-12" db="EMBL/GenBank/DDBJ databases">
        <authorList>
            <person name="Uljanovas D."/>
        </authorList>
    </citation>
    <scope>NUCLEOTIDE SEQUENCE</scope>
    <source>
        <strain evidence="1">RCM69</strain>
    </source>
</reference>
<accession>A0AAW7Q156</accession>
<dbReference type="AlphaFoldDB" id="A0AAW7Q156"/>
<dbReference type="Proteomes" id="UP001170288">
    <property type="component" value="Unassembled WGS sequence"/>
</dbReference>
<sequence>MKRNKSKYSILGITKETWSKWKKEEIPIVVLIEDYLRFDDILEFRNLLEKELSKEELEKFLKTGELPYFNKVDELEKRIEDGERILI</sequence>
<gene>
    <name evidence="1" type="ORF">O8C76_10320</name>
</gene>
<protein>
    <submittedName>
        <fullName evidence="1">Uncharacterized protein</fullName>
    </submittedName>
</protein>
<organism evidence="1 2">
    <name type="scientific">Aliarcobacter butzleri</name>
    <dbReference type="NCBI Taxonomy" id="28197"/>
    <lineage>
        <taxon>Bacteria</taxon>
        <taxon>Pseudomonadati</taxon>
        <taxon>Campylobacterota</taxon>
        <taxon>Epsilonproteobacteria</taxon>
        <taxon>Campylobacterales</taxon>
        <taxon>Arcobacteraceae</taxon>
        <taxon>Aliarcobacter</taxon>
    </lineage>
</organism>
<evidence type="ECO:0000313" key="1">
    <source>
        <dbReference type="EMBL" id="MDN5071414.1"/>
    </source>
</evidence>
<reference evidence="1" key="2">
    <citation type="journal article" date="2023" name="Microorganisms">
        <title>Genomic Characterization of Arcobacter butzleri Strains Isolated from Various Sources in Lithuania.</title>
        <authorList>
            <person name="Uljanovas D."/>
            <person name="Golz G."/>
            <person name="Fleischmann S."/>
            <person name="Kudirkiene E."/>
            <person name="Kasetiene N."/>
            <person name="Grineviciene A."/>
            <person name="Tamuleviciene E."/>
            <person name="Aksomaitiene J."/>
            <person name="Alter T."/>
            <person name="Malakauskas M."/>
        </authorList>
    </citation>
    <scope>NUCLEOTIDE SEQUENCE</scope>
    <source>
        <strain evidence="1">RCM69</strain>
    </source>
</reference>
<dbReference type="RefSeq" id="WP_301372533.1">
    <property type="nucleotide sequence ID" value="NZ_JAPZCX010000020.1"/>
</dbReference>
<proteinExistence type="predicted"/>
<dbReference type="EMBL" id="JAPZCX010000020">
    <property type="protein sequence ID" value="MDN5071414.1"/>
    <property type="molecule type" value="Genomic_DNA"/>
</dbReference>
<name>A0AAW7Q156_9BACT</name>
<evidence type="ECO:0000313" key="2">
    <source>
        <dbReference type="Proteomes" id="UP001170288"/>
    </source>
</evidence>